<dbReference type="AlphaFoldDB" id="A0ABD3RW63"/>
<proteinExistence type="predicted"/>
<organism evidence="3 4">
    <name type="scientific">Cyclostephanos tholiformis</name>
    <dbReference type="NCBI Taxonomy" id="382380"/>
    <lineage>
        <taxon>Eukaryota</taxon>
        <taxon>Sar</taxon>
        <taxon>Stramenopiles</taxon>
        <taxon>Ochrophyta</taxon>
        <taxon>Bacillariophyta</taxon>
        <taxon>Coscinodiscophyceae</taxon>
        <taxon>Thalassiosirophycidae</taxon>
        <taxon>Stephanodiscales</taxon>
        <taxon>Stephanodiscaceae</taxon>
        <taxon>Cyclostephanos</taxon>
    </lineage>
</organism>
<dbReference type="Proteomes" id="UP001530377">
    <property type="component" value="Unassembled WGS sequence"/>
</dbReference>
<feature type="transmembrane region" description="Helical" evidence="2">
    <location>
        <begin position="484"/>
        <end position="510"/>
    </location>
</feature>
<sequence>MGRVNGRGGGRMDGGLSNAMGRRLRRGGRFDGEFVGGGDGRVGGGGYDDVVTTGRNSVEGTVGVNGGEGGVGGVGGVGGEVGRGRMSQLVDALPFSAASTTSSFSTLGVSTGRDVNPDGGKRATGRGRGIPQPSGEGTFNATVTGGRNDAKNTMADGDLGKERTLITTALRTLEMDMTLLDDVASLQTQLSSTEVGLLLGAIAASGVGPIFFPATSVTEVLAPAAAAFTAAITIGSEYIGRVAVADGKEIAANTIQCAAEAEAFLANAERVKAITPLCVGVGATCASFALLTPTIVDALNIGNSVIMITELYLLCPLVSVLAAAVSNLALEETRGFATRAINVGVRRFSKRTAVGRTWLSSVEMTQRSSRSKTDRWWSFAGSVLPAPIIGSIVGGPSLSAKCIIVAALAAAQSAYFLAQAEGVVARATDAVALKARSAAVCDTYANQGARNSAILPFTSALSAFCAAATAATVELPIIDTISSLYGVVGEVAVVSIFPILSSAFAAAAAVSKARCEVDAEAAAQAASTLALEYDDMNGGSDDPVLRPFQAVSELVRLAVTSGFRSFKRSNPFGKIWRIGRSVMAQWRRRMNRIRSMRREEEWIEKGVKI</sequence>
<feature type="transmembrane region" description="Helical" evidence="2">
    <location>
        <begin position="273"/>
        <end position="291"/>
    </location>
</feature>
<evidence type="ECO:0000313" key="4">
    <source>
        <dbReference type="Proteomes" id="UP001530377"/>
    </source>
</evidence>
<feature type="transmembrane region" description="Helical" evidence="2">
    <location>
        <begin position="454"/>
        <end position="478"/>
    </location>
</feature>
<feature type="transmembrane region" description="Helical" evidence="2">
    <location>
        <begin position="195"/>
        <end position="214"/>
    </location>
</feature>
<feature type="region of interest" description="Disordered" evidence="1">
    <location>
        <begin position="108"/>
        <end position="156"/>
    </location>
</feature>
<feature type="transmembrane region" description="Helical" evidence="2">
    <location>
        <begin position="311"/>
        <end position="330"/>
    </location>
</feature>
<gene>
    <name evidence="3" type="ORF">ACHAXA_009894</name>
</gene>
<comment type="caution">
    <text evidence="3">The sequence shown here is derived from an EMBL/GenBank/DDBJ whole genome shotgun (WGS) entry which is preliminary data.</text>
</comment>
<keyword evidence="2" id="KW-0472">Membrane</keyword>
<accession>A0ABD3RW63</accession>
<reference evidence="3 4" key="1">
    <citation type="submission" date="2024-10" db="EMBL/GenBank/DDBJ databases">
        <title>Updated reference genomes for cyclostephanoid diatoms.</title>
        <authorList>
            <person name="Roberts W.R."/>
            <person name="Alverson A.J."/>
        </authorList>
    </citation>
    <scope>NUCLEOTIDE SEQUENCE [LARGE SCALE GENOMIC DNA]</scope>
    <source>
        <strain evidence="3 4">AJA228-03</strain>
    </source>
</reference>
<name>A0ABD3RW63_9STRA</name>
<feature type="transmembrane region" description="Helical" evidence="2">
    <location>
        <begin position="220"/>
        <end position="239"/>
    </location>
</feature>
<protein>
    <submittedName>
        <fullName evidence="3">Uncharacterized protein</fullName>
    </submittedName>
</protein>
<evidence type="ECO:0000313" key="3">
    <source>
        <dbReference type="EMBL" id="KAL3816469.1"/>
    </source>
</evidence>
<feature type="compositionally biased region" description="Polar residues" evidence="1">
    <location>
        <begin position="135"/>
        <end position="145"/>
    </location>
</feature>
<keyword evidence="2" id="KW-0812">Transmembrane</keyword>
<feature type="compositionally biased region" description="Gly residues" evidence="1">
    <location>
        <begin position="1"/>
        <end position="13"/>
    </location>
</feature>
<evidence type="ECO:0000256" key="1">
    <source>
        <dbReference type="SAM" id="MobiDB-lite"/>
    </source>
</evidence>
<feature type="transmembrane region" description="Helical" evidence="2">
    <location>
        <begin position="398"/>
        <end position="418"/>
    </location>
</feature>
<dbReference type="EMBL" id="JALLPB020000147">
    <property type="protein sequence ID" value="KAL3816469.1"/>
    <property type="molecule type" value="Genomic_DNA"/>
</dbReference>
<feature type="transmembrane region" description="Helical" evidence="2">
    <location>
        <begin position="376"/>
        <end position="392"/>
    </location>
</feature>
<evidence type="ECO:0000256" key="2">
    <source>
        <dbReference type="SAM" id="Phobius"/>
    </source>
</evidence>
<keyword evidence="2" id="KW-1133">Transmembrane helix</keyword>
<feature type="region of interest" description="Disordered" evidence="1">
    <location>
        <begin position="1"/>
        <end position="20"/>
    </location>
</feature>
<keyword evidence="4" id="KW-1185">Reference proteome</keyword>